<sequence>MALVPAQSLSDADRPGSSCMLLPTIEDFNIIKPISRGAYAKVYLGTKQNDPTKFYAIKVMKKREMVNKNMQSQVLAERAALALTKSDFVVRLYYSLQSNVNIYLVMDYMIGGDLKSLLTMYGYFDENMAVHYIAEIAMALSYLHSRDIIHRDIKPDNMLIASDGHVKLSDFGLSKIDVDHKLNVKDLLHTPRISQTTRTIQKENYRTPGQLLSLTSKLAFTPQGGEDIKAADDRLPLPRPDWSPELEPKTRKRCYDDITQSSPIQVRVSSGLTAIFNDVNIVPPAHKKHTALMEEPSLGPSFASCSSMEKLRDAPSSAILEHMNEDIFRNASLNIAGGDCCTKTSQTLQVSPPFTTRTHPMTSPIAGEGGPIPFSLSPQAGPVSPFSKGWCSSSPDLNSNNRDLTDDSFSQAFTSIKTTDSSANSSGCHFLESLETSDGHMVVLETSLKYVNSTNQSPDSLKDTSLASCPSINTSSKFSPELSDKENVSPSIGERDSLKAPAQNLKDVTPPSKISNAKRTRFHSAVRSYSSNLEQQFPLKMVDSLPVFLTPAPHKGKVTPKRTPKSTKKTQNELPQILGTPDYLSPELLLRKPHGPAVDFWALGVCLYEFLTGFPPFCDKTVEKIFDNILSNNIEWPEGDEELSSPAQSCILSLLCHNPCSRANLNSLKHHPLFQGLDWDNLRDIEAPFIPQPDNDTDTCYFQPRNNLQNIQLSDIGIQ</sequence>
<evidence type="ECO:0000259" key="14">
    <source>
        <dbReference type="PROSITE" id="PS51285"/>
    </source>
</evidence>
<feature type="region of interest" description="Disordered" evidence="12">
    <location>
        <begin position="472"/>
        <end position="514"/>
    </location>
</feature>
<dbReference type="InterPro" id="IPR050236">
    <property type="entry name" value="Ser_Thr_kinase_AGC"/>
</dbReference>
<evidence type="ECO:0000256" key="5">
    <source>
        <dbReference type="ARBA" id="ARBA00022679"/>
    </source>
</evidence>
<dbReference type="PROSITE" id="PS50011">
    <property type="entry name" value="PROTEIN_KINASE_DOM"/>
    <property type="match status" value="1"/>
</dbReference>
<dbReference type="Pfam" id="PF00069">
    <property type="entry name" value="Pkinase"/>
    <property type="match status" value="2"/>
</dbReference>
<feature type="compositionally biased region" description="Basic and acidic residues" evidence="12">
    <location>
        <begin position="482"/>
        <end position="498"/>
    </location>
</feature>
<comment type="caution">
    <text evidence="15">The sequence shown here is derived from an EMBL/GenBank/DDBJ whole genome shotgun (WGS) entry which is preliminary data.</text>
</comment>
<dbReference type="EMBL" id="VXIV02002437">
    <property type="protein sequence ID" value="KAF6025656.1"/>
    <property type="molecule type" value="Genomic_DNA"/>
</dbReference>
<dbReference type="GO" id="GO:0004674">
    <property type="term" value="F:protein serine/threonine kinase activity"/>
    <property type="evidence" value="ECO:0007669"/>
    <property type="project" value="UniProtKB-KW"/>
</dbReference>
<dbReference type="PROSITE" id="PS00108">
    <property type="entry name" value="PROTEIN_KINASE_ST"/>
    <property type="match status" value="1"/>
</dbReference>
<dbReference type="FunFam" id="1.10.510.10:FF:000484">
    <property type="entry name" value="Serine/threonine-protein kinase greatwall, putative"/>
    <property type="match status" value="1"/>
</dbReference>
<accession>A0A7J7JJH1</accession>
<dbReference type="GO" id="GO:0035556">
    <property type="term" value="P:intracellular signal transduction"/>
    <property type="evidence" value="ECO:0007669"/>
    <property type="project" value="TreeGrafter"/>
</dbReference>
<keyword evidence="4" id="KW-0723">Serine/threonine-protein kinase</keyword>
<organism evidence="15 16">
    <name type="scientific">Bugula neritina</name>
    <name type="common">Brown bryozoan</name>
    <name type="synonym">Sertularia neritina</name>
    <dbReference type="NCBI Taxonomy" id="10212"/>
    <lineage>
        <taxon>Eukaryota</taxon>
        <taxon>Metazoa</taxon>
        <taxon>Spiralia</taxon>
        <taxon>Lophotrochozoa</taxon>
        <taxon>Bryozoa</taxon>
        <taxon>Gymnolaemata</taxon>
        <taxon>Cheilostomatida</taxon>
        <taxon>Flustrina</taxon>
        <taxon>Buguloidea</taxon>
        <taxon>Bugulidae</taxon>
        <taxon>Bugula</taxon>
    </lineage>
</organism>
<evidence type="ECO:0000256" key="7">
    <source>
        <dbReference type="ARBA" id="ARBA00022777"/>
    </source>
</evidence>
<comment type="similarity">
    <text evidence="1">Belongs to the protein kinase superfamily. AGC Ser/Thr protein kinase family.</text>
</comment>
<evidence type="ECO:0000256" key="12">
    <source>
        <dbReference type="SAM" id="MobiDB-lite"/>
    </source>
</evidence>
<feature type="region of interest" description="Disordered" evidence="12">
    <location>
        <begin position="229"/>
        <end position="248"/>
    </location>
</feature>
<comment type="catalytic activity">
    <reaction evidence="11">
        <text>L-seryl-[protein] + ATP = O-phospho-L-seryl-[protein] + ADP + H(+)</text>
        <dbReference type="Rhea" id="RHEA:17989"/>
        <dbReference type="Rhea" id="RHEA-COMP:9863"/>
        <dbReference type="Rhea" id="RHEA-COMP:11604"/>
        <dbReference type="ChEBI" id="CHEBI:15378"/>
        <dbReference type="ChEBI" id="CHEBI:29999"/>
        <dbReference type="ChEBI" id="CHEBI:30616"/>
        <dbReference type="ChEBI" id="CHEBI:83421"/>
        <dbReference type="ChEBI" id="CHEBI:456216"/>
        <dbReference type="EC" id="2.7.11.1"/>
    </reaction>
</comment>
<keyword evidence="7" id="KW-0418">Kinase</keyword>
<dbReference type="PROSITE" id="PS51285">
    <property type="entry name" value="AGC_KINASE_CTER"/>
    <property type="match status" value="1"/>
</dbReference>
<dbReference type="SUPFAM" id="SSF56112">
    <property type="entry name" value="Protein kinase-like (PK-like)"/>
    <property type="match status" value="1"/>
</dbReference>
<evidence type="ECO:0000256" key="4">
    <source>
        <dbReference type="ARBA" id="ARBA00022527"/>
    </source>
</evidence>
<evidence type="ECO:0000256" key="9">
    <source>
        <dbReference type="ARBA" id="ARBA00033099"/>
    </source>
</evidence>
<reference evidence="15" key="1">
    <citation type="submission" date="2020-06" db="EMBL/GenBank/DDBJ databases">
        <title>Draft genome of Bugula neritina, a colonial animal packing powerful symbionts and potential medicines.</title>
        <authorList>
            <person name="Rayko M."/>
        </authorList>
    </citation>
    <scope>NUCLEOTIDE SEQUENCE [LARGE SCALE GENOMIC DNA]</scope>
    <source>
        <strain evidence="15">Kwan_BN1</strain>
    </source>
</reference>
<dbReference type="FunFam" id="3.30.200.20:FF:000550">
    <property type="entry name" value="Serine/threonine-protein kinase greatwall"/>
    <property type="match status" value="1"/>
</dbReference>
<dbReference type="EC" id="2.7.11.1" evidence="2"/>
<dbReference type="PANTHER" id="PTHR24356">
    <property type="entry name" value="SERINE/THREONINE-PROTEIN KINASE"/>
    <property type="match status" value="1"/>
</dbReference>
<keyword evidence="16" id="KW-1185">Reference proteome</keyword>
<evidence type="ECO:0000259" key="13">
    <source>
        <dbReference type="PROSITE" id="PS50011"/>
    </source>
</evidence>
<dbReference type="InterPro" id="IPR000719">
    <property type="entry name" value="Prot_kinase_dom"/>
</dbReference>
<dbReference type="GO" id="GO:0005524">
    <property type="term" value="F:ATP binding"/>
    <property type="evidence" value="ECO:0007669"/>
    <property type="project" value="UniProtKB-KW"/>
</dbReference>
<keyword evidence="8" id="KW-0067">ATP-binding</keyword>
<keyword evidence="6" id="KW-0547">Nucleotide-binding</keyword>
<dbReference type="OrthoDB" id="162894at2759"/>
<comment type="catalytic activity">
    <reaction evidence="10">
        <text>L-threonyl-[protein] + ATP = O-phospho-L-threonyl-[protein] + ADP + H(+)</text>
        <dbReference type="Rhea" id="RHEA:46608"/>
        <dbReference type="Rhea" id="RHEA-COMP:11060"/>
        <dbReference type="Rhea" id="RHEA-COMP:11605"/>
        <dbReference type="ChEBI" id="CHEBI:15378"/>
        <dbReference type="ChEBI" id="CHEBI:30013"/>
        <dbReference type="ChEBI" id="CHEBI:30616"/>
        <dbReference type="ChEBI" id="CHEBI:61977"/>
        <dbReference type="ChEBI" id="CHEBI:456216"/>
        <dbReference type="EC" id="2.7.11.1"/>
    </reaction>
</comment>
<evidence type="ECO:0000256" key="11">
    <source>
        <dbReference type="ARBA" id="ARBA00048679"/>
    </source>
</evidence>
<name>A0A7J7JJH1_BUGNE</name>
<dbReference type="InterPro" id="IPR000961">
    <property type="entry name" value="AGC-kinase_C"/>
</dbReference>
<evidence type="ECO:0000256" key="3">
    <source>
        <dbReference type="ARBA" id="ARBA00022148"/>
    </source>
</evidence>
<feature type="domain" description="Protein kinase" evidence="13">
    <location>
        <begin position="28"/>
        <end position="674"/>
    </location>
</feature>
<dbReference type="InterPro" id="IPR008271">
    <property type="entry name" value="Ser/Thr_kinase_AS"/>
</dbReference>
<evidence type="ECO:0000256" key="10">
    <source>
        <dbReference type="ARBA" id="ARBA00047899"/>
    </source>
</evidence>
<evidence type="ECO:0000313" key="16">
    <source>
        <dbReference type="Proteomes" id="UP000593567"/>
    </source>
</evidence>
<dbReference type="AlphaFoldDB" id="A0A7J7JJH1"/>
<dbReference type="SMART" id="SM00220">
    <property type="entry name" value="S_TKc"/>
    <property type="match status" value="1"/>
</dbReference>
<evidence type="ECO:0000256" key="6">
    <source>
        <dbReference type="ARBA" id="ARBA00022741"/>
    </source>
</evidence>
<dbReference type="PANTHER" id="PTHR24356:SF1">
    <property type="entry name" value="SERINE_THREONINE-PROTEIN KINASE GREATWALL"/>
    <property type="match status" value="1"/>
</dbReference>
<evidence type="ECO:0000256" key="8">
    <source>
        <dbReference type="ARBA" id="ARBA00022840"/>
    </source>
</evidence>
<dbReference type="Gene3D" id="1.10.510.10">
    <property type="entry name" value="Transferase(Phosphotransferase) domain 1"/>
    <property type="match status" value="2"/>
</dbReference>
<evidence type="ECO:0000256" key="2">
    <source>
        <dbReference type="ARBA" id="ARBA00012513"/>
    </source>
</evidence>
<dbReference type="InterPro" id="IPR011009">
    <property type="entry name" value="Kinase-like_dom_sf"/>
</dbReference>
<proteinExistence type="inferred from homology"/>
<dbReference type="Proteomes" id="UP000593567">
    <property type="component" value="Unassembled WGS sequence"/>
</dbReference>
<keyword evidence="5" id="KW-0808">Transferase</keyword>
<feature type="domain" description="AGC-kinase C-terminal" evidence="14">
    <location>
        <begin position="675"/>
        <end position="719"/>
    </location>
</feature>
<protein>
    <recommendedName>
        <fullName evidence="3">Serine/threonine-protein kinase greatwall</fullName>
        <ecNumber evidence="2">2.7.11.1</ecNumber>
    </recommendedName>
    <alternativeName>
        <fullName evidence="9">Microtubule-associated serine/threonine-protein kinase-like</fullName>
    </alternativeName>
</protein>
<dbReference type="Gene3D" id="3.30.200.20">
    <property type="entry name" value="Phosphorylase Kinase, domain 1"/>
    <property type="match status" value="2"/>
</dbReference>
<evidence type="ECO:0000313" key="15">
    <source>
        <dbReference type="EMBL" id="KAF6025656.1"/>
    </source>
</evidence>
<evidence type="ECO:0000256" key="1">
    <source>
        <dbReference type="ARBA" id="ARBA00009903"/>
    </source>
</evidence>
<gene>
    <name evidence="15" type="ORF">EB796_015907</name>
</gene>
<dbReference type="GO" id="GO:0005634">
    <property type="term" value="C:nucleus"/>
    <property type="evidence" value="ECO:0007669"/>
    <property type="project" value="TreeGrafter"/>
</dbReference>